<dbReference type="Pfam" id="PF14015">
    <property type="entry name" value="DUF4231"/>
    <property type="match status" value="1"/>
</dbReference>
<feature type="transmembrane region" description="Helical" evidence="2">
    <location>
        <begin position="64"/>
        <end position="86"/>
    </location>
</feature>
<accession>A0ABR6BKU6</accession>
<dbReference type="InterPro" id="IPR025325">
    <property type="entry name" value="DUF4231"/>
</dbReference>
<evidence type="ECO:0000313" key="4">
    <source>
        <dbReference type="Proteomes" id="UP000517916"/>
    </source>
</evidence>
<keyword evidence="4" id="KW-1185">Reference proteome</keyword>
<feature type="region of interest" description="Disordered" evidence="1">
    <location>
        <begin position="118"/>
        <end position="138"/>
    </location>
</feature>
<evidence type="ECO:0008006" key="5">
    <source>
        <dbReference type="Google" id="ProtNLM"/>
    </source>
</evidence>
<feature type="compositionally biased region" description="Polar residues" evidence="1">
    <location>
        <begin position="302"/>
        <end position="315"/>
    </location>
</feature>
<feature type="region of interest" description="Disordered" evidence="1">
    <location>
        <begin position="1"/>
        <end position="25"/>
    </location>
</feature>
<dbReference type="Proteomes" id="UP000517916">
    <property type="component" value="Unassembled WGS sequence"/>
</dbReference>
<proteinExistence type="predicted"/>
<comment type="caution">
    <text evidence="3">The sequence shown here is derived from an EMBL/GenBank/DDBJ whole genome shotgun (WGS) entry which is preliminary data.</text>
</comment>
<gene>
    <name evidence="3" type="ORF">BC739_004726</name>
</gene>
<feature type="compositionally biased region" description="Polar residues" evidence="1">
    <location>
        <begin position="1"/>
        <end position="22"/>
    </location>
</feature>
<dbReference type="EMBL" id="JACJID010000003">
    <property type="protein sequence ID" value="MBA8927520.1"/>
    <property type="molecule type" value="Genomic_DNA"/>
</dbReference>
<protein>
    <recommendedName>
        <fullName evidence="5">DUF4231 domain-containing protein</fullName>
    </recommendedName>
</protein>
<organism evidence="3 4">
    <name type="scientific">Kutzneria viridogrisea</name>
    <dbReference type="NCBI Taxonomy" id="47990"/>
    <lineage>
        <taxon>Bacteria</taxon>
        <taxon>Bacillati</taxon>
        <taxon>Actinomycetota</taxon>
        <taxon>Actinomycetes</taxon>
        <taxon>Pseudonocardiales</taxon>
        <taxon>Pseudonocardiaceae</taxon>
        <taxon>Kutzneria</taxon>
    </lineage>
</organism>
<reference evidence="3 4" key="1">
    <citation type="submission" date="2020-08" db="EMBL/GenBank/DDBJ databases">
        <title>Genomic Encyclopedia of Archaeal and Bacterial Type Strains, Phase II (KMG-II): from individual species to whole genera.</title>
        <authorList>
            <person name="Goeker M."/>
        </authorList>
    </citation>
    <scope>NUCLEOTIDE SEQUENCE [LARGE SCALE GENOMIC DNA]</scope>
    <source>
        <strain evidence="3 4">DSM 43850</strain>
    </source>
</reference>
<keyword evidence="2" id="KW-0812">Transmembrane</keyword>
<name>A0ABR6BKU6_9PSEU</name>
<keyword evidence="2" id="KW-1133">Transmembrane helix</keyword>
<evidence type="ECO:0000256" key="2">
    <source>
        <dbReference type="SAM" id="Phobius"/>
    </source>
</evidence>
<keyword evidence="2" id="KW-0472">Membrane</keyword>
<evidence type="ECO:0000256" key="1">
    <source>
        <dbReference type="SAM" id="MobiDB-lite"/>
    </source>
</evidence>
<evidence type="ECO:0000313" key="3">
    <source>
        <dbReference type="EMBL" id="MBA8927520.1"/>
    </source>
</evidence>
<feature type="transmembrane region" description="Helical" evidence="2">
    <location>
        <begin position="92"/>
        <end position="113"/>
    </location>
</feature>
<feature type="region of interest" description="Disordered" evidence="1">
    <location>
        <begin position="294"/>
        <end position="315"/>
    </location>
</feature>
<sequence length="315" mass="35474">MAGPRTQGQKSTAAQRASLSSKDQAKQRREAALKANAKLLGLSAEIREYEHWAVVARRRRRWSILSYVLSPLLVLALYVMFWLPWLDGTTRFAIGAPVFVAAIAFCISAVRLARNPGGGPKVEIPKETKRGKPLKRRQSEGEIELLIAKKRDARKLQIAEGSFDQKTRRLIYKDEAYGEIENLRTDSKRYRNVNNALQGVLIVGSLGATAASGLSSDGNPIRWIVLGLSLAVGAASGFMGYYKYKERSFYLQQTADAIEHEWEAFEVGVGRYKYCKTEEIALKEFVEEVHRLKSEQRKRQQNLEQPPETRSSGEL</sequence>
<dbReference type="RefSeq" id="WP_318296521.1">
    <property type="nucleotide sequence ID" value="NZ_BAAABQ010000056.1"/>
</dbReference>
<dbReference type="NCBIfam" id="NF033634">
    <property type="entry name" value="SLATT_1"/>
    <property type="match status" value="1"/>
</dbReference>
<feature type="transmembrane region" description="Helical" evidence="2">
    <location>
        <begin position="196"/>
        <end position="215"/>
    </location>
</feature>
<feature type="transmembrane region" description="Helical" evidence="2">
    <location>
        <begin position="221"/>
        <end position="242"/>
    </location>
</feature>